<reference evidence="20" key="1">
    <citation type="submission" date="2022-10" db="EMBL/GenBank/DDBJ databases">
        <title>Novel sulphate-reducing endosymbionts in the free-living metamonad Anaeramoeba.</title>
        <authorList>
            <person name="Jerlstrom-Hultqvist J."/>
            <person name="Cepicka I."/>
            <person name="Gallot-Lavallee L."/>
            <person name="Salas-Leiva D."/>
            <person name="Curtis B.A."/>
            <person name="Zahonova K."/>
            <person name="Pipaliya S."/>
            <person name="Dacks J."/>
            <person name="Roger A.J."/>
        </authorList>
    </citation>
    <scope>NUCLEOTIDE SEQUENCE</scope>
    <source>
        <strain evidence="20">BMAN</strain>
    </source>
</reference>
<dbReference type="SMART" id="SM00239">
    <property type="entry name" value="C2"/>
    <property type="match status" value="2"/>
</dbReference>
<dbReference type="InterPro" id="IPR002035">
    <property type="entry name" value="VWF_A"/>
</dbReference>
<dbReference type="InterPro" id="IPR010734">
    <property type="entry name" value="Copine_C"/>
</dbReference>
<evidence type="ECO:0000256" key="18">
    <source>
        <dbReference type="ARBA" id="ARBA00076171"/>
    </source>
</evidence>
<keyword evidence="8" id="KW-0597">Phosphoprotein</keyword>
<evidence type="ECO:0000313" key="20">
    <source>
        <dbReference type="EMBL" id="KAJ5068709.1"/>
    </source>
</evidence>
<dbReference type="CDD" id="cd04048">
    <property type="entry name" value="C2A_Copine"/>
    <property type="match status" value="1"/>
</dbReference>
<gene>
    <name evidence="20" type="ORF">M0811_02652</name>
</gene>
<dbReference type="GO" id="GO:0071277">
    <property type="term" value="P:cellular response to calcium ion"/>
    <property type="evidence" value="ECO:0007669"/>
    <property type="project" value="TreeGrafter"/>
</dbReference>
<dbReference type="AlphaFoldDB" id="A0A9Q0R673"/>
<dbReference type="EMBL" id="JAPDFW010000114">
    <property type="protein sequence ID" value="KAJ5068709.1"/>
    <property type="molecule type" value="Genomic_DNA"/>
</dbReference>
<keyword evidence="7" id="KW-0963">Cytoplasm</keyword>
<evidence type="ECO:0000256" key="13">
    <source>
        <dbReference type="ARBA" id="ARBA00023136"/>
    </source>
</evidence>
<comment type="subcellular location">
    <subcellularLocation>
        <location evidence="3">Cell junction</location>
        <location evidence="3">Focal adhesion</location>
    </subcellularLocation>
    <subcellularLocation>
        <location evidence="2">Cell membrane</location>
    </subcellularLocation>
    <subcellularLocation>
        <location evidence="4">Cytoplasm</location>
    </subcellularLocation>
    <subcellularLocation>
        <location evidence="1">Nucleus</location>
    </subcellularLocation>
</comment>
<dbReference type="GO" id="GO:0005544">
    <property type="term" value="F:calcium-dependent phospholipid binding"/>
    <property type="evidence" value="ECO:0007669"/>
    <property type="project" value="InterPro"/>
</dbReference>
<dbReference type="PANTHER" id="PTHR10857:SF106">
    <property type="entry name" value="C2 DOMAIN-CONTAINING PROTEIN"/>
    <property type="match status" value="1"/>
</dbReference>
<dbReference type="InterPro" id="IPR037768">
    <property type="entry name" value="C2B_Copine"/>
</dbReference>
<evidence type="ECO:0000256" key="16">
    <source>
        <dbReference type="ARBA" id="ARBA00065466"/>
    </source>
</evidence>
<evidence type="ECO:0000256" key="7">
    <source>
        <dbReference type="ARBA" id="ARBA00022490"/>
    </source>
</evidence>
<dbReference type="InterPro" id="IPR036465">
    <property type="entry name" value="vWFA_dom_sf"/>
</dbReference>
<dbReference type="InterPro" id="IPR035892">
    <property type="entry name" value="C2_domain_sf"/>
</dbReference>
<keyword evidence="9" id="KW-0479">Metal-binding</keyword>
<evidence type="ECO:0000256" key="9">
    <source>
        <dbReference type="ARBA" id="ARBA00022723"/>
    </source>
</evidence>
<feature type="domain" description="C2" evidence="19">
    <location>
        <begin position="1"/>
        <end position="119"/>
    </location>
</feature>
<sequence length="562" mass="63587">MQQIRPTSQVMLSISCNNLISLDRIGQSDPMAVLYSLDPQTHNETEIGRTESYKNEKNPKFTKTFTIDYSFEKTQLFKVKIYDIDSKSDNLKKQDYIGQIFFNLGELLGSPGMFITKSLEHPQKTARRNGTCTITAEEVQQSNIIVHMRISGIKLDKKDLFGKSDPYLVFYRQQVDGNSWIKSHETEVIKNTLNPKWKTFSIPANNLCGTDVNRPIRIECYDWNRSGKPDLIGIVETSVAALEKLNPKTLELKDPSKLNKKKYTNSGTIRFDDFRIEKNPSFLDFIYGGCQISLVVAVDFTASNGNYSQQDSLHFHNPYHVNDYQKAISTCGAILANYDTNGQFPAFGFGAKVGGAVSHCFPLNGNPQNPMVYGVQGILQAYHNVFTWPGFTLWGPTNFAPIINSVAAIARQYTQIPNMQKYFVLLFLTDGEITDFEETKRAIVNAADLPISIVIVGVGTGEFAQMEVLDGDEKRISFQGREAVRDIVQFVPFRKFLNRDIAALAQETLAEIPTQLLSYFKSKNIQPNPGYSPQQRQQMIVQQQQQVVQQQEKQEGNQNQQK</sequence>
<name>A0A9Q0R673_ANAIG</name>
<evidence type="ECO:0000256" key="17">
    <source>
        <dbReference type="ARBA" id="ARBA00074834"/>
    </source>
</evidence>
<dbReference type="Pfam" id="PF07002">
    <property type="entry name" value="Copine"/>
    <property type="match status" value="1"/>
</dbReference>
<keyword evidence="11" id="KW-0106">Calcium</keyword>
<evidence type="ECO:0000256" key="2">
    <source>
        <dbReference type="ARBA" id="ARBA00004236"/>
    </source>
</evidence>
<dbReference type="PROSITE" id="PS50004">
    <property type="entry name" value="C2"/>
    <property type="match status" value="2"/>
</dbReference>
<dbReference type="PROSITE" id="PS51257">
    <property type="entry name" value="PROKAR_LIPOPROTEIN"/>
    <property type="match status" value="1"/>
</dbReference>
<keyword evidence="10" id="KW-0677">Repeat</keyword>
<dbReference type="SUPFAM" id="SSF49562">
    <property type="entry name" value="C2 domain (Calcium/lipid-binding domain, CaLB)"/>
    <property type="match status" value="2"/>
</dbReference>
<evidence type="ECO:0000256" key="11">
    <source>
        <dbReference type="ARBA" id="ARBA00022837"/>
    </source>
</evidence>
<keyword evidence="6" id="KW-1003">Cell membrane</keyword>
<feature type="domain" description="C2" evidence="19">
    <location>
        <begin position="128"/>
        <end position="252"/>
    </location>
</feature>
<keyword evidence="14" id="KW-0539">Nucleus</keyword>
<proteinExistence type="inferred from homology"/>
<evidence type="ECO:0000256" key="4">
    <source>
        <dbReference type="ARBA" id="ARBA00004496"/>
    </source>
</evidence>
<dbReference type="GO" id="GO:0046872">
    <property type="term" value="F:metal ion binding"/>
    <property type="evidence" value="ECO:0007669"/>
    <property type="project" value="UniProtKB-KW"/>
</dbReference>
<dbReference type="Gene3D" id="2.60.40.150">
    <property type="entry name" value="C2 domain"/>
    <property type="match status" value="2"/>
</dbReference>
<dbReference type="FunFam" id="2.60.40.150:FF:000099">
    <property type="entry name" value="Copine 3"/>
    <property type="match status" value="1"/>
</dbReference>
<evidence type="ECO:0000256" key="14">
    <source>
        <dbReference type="ARBA" id="ARBA00023242"/>
    </source>
</evidence>
<dbReference type="OMA" id="AHDSHSK"/>
<keyword evidence="13" id="KW-0472">Membrane</keyword>
<evidence type="ECO:0000256" key="15">
    <source>
        <dbReference type="ARBA" id="ARBA00058857"/>
    </source>
</evidence>
<dbReference type="InterPro" id="IPR045052">
    <property type="entry name" value="Copine"/>
</dbReference>
<dbReference type="SUPFAM" id="SSF53300">
    <property type="entry name" value="vWA-like"/>
    <property type="match status" value="1"/>
</dbReference>
<comment type="caution">
    <text evidence="20">The sequence shown here is derived from an EMBL/GenBank/DDBJ whole genome shotgun (WGS) entry which is preliminary data.</text>
</comment>
<dbReference type="OrthoDB" id="5855668at2759"/>
<accession>A0A9Q0R673</accession>
<evidence type="ECO:0000256" key="5">
    <source>
        <dbReference type="ARBA" id="ARBA00009048"/>
    </source>
</evidence>
<evidence type="ECO:0000256" key="12">
    <source>
        <dbReference type="ARBA" id="ARBA00022949"/>
    </source>
</evidence>
<evidence type="ECO:0000256" key="10">
    <source>
        <dbReference type="ARBA" id="ARBA00022737"/>
    </source>
</evidence>
<dbReference type="InterPro" id="IPR000008">
    <property type="entry name" value="C2_dom"/>
</dbReference>
<dbReference type="CDD" id="cd04047">
    <property type="entry name" value="C2B_Copine"/>
    <property type="match status" value="1"/>
</dbReference>
<dbReference type="GO" id="GO:0005886">
    <property type="term" value="C:plasma membrane"/>
    <property type="evidence" value="ECO:0007669"/>
    <property type="project" value="UniProtKB-SubCell"/>
</dbReference>
<evidence type="ECO:0000256" key="8">
    <source>
        <dbReference type="ARBA" id="ARBA00022553"/>
    </source>
</evidence>
<evidence type="ECO:0000259" key="19">
    <source>
        <dbReference type="PROSITE" id="PS50004"/>
    </source>
</evidence>
<comment type="subunit">
    <text evidence="16">Monomer. Interacts with ERBB2 (preferentially with the tyrosine phosphorylated form); this interaction occurs at the cell membrane and is increased in a growth factor heregulin-dependent manner. Interacts with SHC1; this interaction may mediate the binding of CPNE3 with ERBB2. Interacts with RACK1.</text>
</comment>
<dbReference type="GO" id="GO:0005634">
    <property type="term" value="C:nucleus"/>
    <property type="evidence" value="ECO:0007669"/>
    <property type="project" value="UniProtKB-SubCell"/>
</dbReference>
<comment type="similarity">
    <text evidence="5">Belongs to the copine family.</text>
</comment>
<dbReference type="FunFam" id="2.60.40.150:FF:000042">
    <property type="entry name" value="Copine 3"/>
    <property type="match status" value="1"/>
</dbReference>
<dbReference type="SMART" id="SM00327">
    <property type="entry name" value="VWA"/>
    <property type="match status" value="1"/>
</dbReference>
<dbReference type="GO" id="GO:0005737">
    <property type="term" value="C:cytoplasm"/>
    <property type="evidence" value="ECO:0007669"/>
    <property type="project" value="UniProtKB-SubCell"/>
</dbReference>
<dbReference type="Proteomes" id="UP001149090">
    <property type="component" value="Unassembled WGS sequence"/>
</dbReference>
<keyword evidence="21" id="KW-1185">Reference proteome</keyword>
<keyword evidence="12" id="KW-0965">Cell junction</keyword>
<evidence type="ECO:0000256" key="6">
    <source>
        <dbReference type="ARBA" id="ARBA00022475"/>
    </source>
</evidence>
<evidence type="ECO:0000256" key="1">
    <source>
        <dbReference type="ARBA" id="ARBA00004123"/>
    </source>
</evidence>
<comment type="function">
    <text evidence="15">Calcium-dependent phospholipid-binding protein that plays a role in ERBB2-mediated tumor cell migration in response to growth factor heregulin stimulation.</text>
</comment>
<organism evidence="20 21">
    <name type="scientific">Anaeramoeba ignava</name>
    <name type="common">Anaerobic marine amoeba</name>
    <dbReference type="NCBI Taxonomy" id="1746090"/>
    <lineage>
        <taxon>Eukaryota</taxon>
        <taxon>Metamonada</taxon>
        <taxon>Anaeramoebidae</taxon>
        <taxon>Anaeramoeba</taxon>
    </lineage>
</organism>
<evidence type="ECO:0000313" key="21">
    <source>
        <dbReference type="Proteomes" id="UP001149090"/>
    </source>
</evidence>
<dbReference type="PANTHER" id="PTHR10857">
    <property type="entry name" value="COPINE"/>
    <property type="match status" value="1"/>
</dbReference>
<dbReference type="Pfam" id="PF00168">
    <property type="entry name" value="C2"/>
    <property type="match status" value="2"/>
</dbReference>
<protein>
    <recommendedName>
        <fullName evidence="17">Copine-3</fullName>
    </recommendedName>
    <alternativeName>
        <fullName evidence="18">Copine III</fullName>
    </alternativeName>
</protein>
<evidence type="ECO:0000256" key="3">
    <source>
        <dbReference type="ARBA" id="ARBA00004246"/>
    </source>
</evidence>
<dbReference type="GO" id="GO:0005925">
    <property type="term" value="C:focal adhesion"/>
    <property type="evidence" value="ECO:0007669"/>
    <property type="project" value="UniProtKB-SubCell"/>
</dbReference>